<feature type="compositionally biased region" description="Low complexity" evidence="1">
    <location>
        <begin position="7"/>
        <end position="18"/>
    </location>
</feature>
<sequence>MMMAEVSSFRISPPSKSSTGRPSCMTTTTSAMLIVPTSKSGIHAGYASRKPLRNNPFIIWNERYSILYARYSLATTRGTTLLRSSSSGSTDDDDMRENQTTTTTPLTPETIAEMIEVSFIQSCLQLSQGYIDVLKLFIVAVKAGYETSLSLHELHTLVTNCPVNSAGRDLMNEEKELRYEWMKLVYALLNELNRNNDADMHSGDGVGAGGK</sequence>
<dbReference type="AlphaFoldDB" id="A0ABD3M5R0"/>
<comment type="caution">
    <text evidence="2">The sequence shown here is derived from an EMBL/GenBank/DDBJ whole genome shotgun (WGS) entry which is preliminary data.</text>
</comment>
<keyword evidence="3" id="KW-1185">Reference proteome</keyword>
<evidence type="ECO:0000256" key="1">
    <source>
        <dbReference type="SAM" id="MobiDB-lite"/>
    </source>
</evidence>
<evidence type="ECO:0000313" key="3">
    <source>
        <dbReference type="Proteomes" id="UP001530293"/>
    </source>
</evidence>
<evidence type="ECO:0000313" key="2">
    <source>
        <dbReference type="EMBL" id="KAL3757507.1"/>
    </source>
</evidence>
<accession>A0ABD3M5R0</accession>
<protein>
    <submittedName>
        <fullName evidence="2">Uncharacterized protein</fullName>
    </submittedName>
</protein>
<reference evidence="2 3" key="1">
    <citation type="submission" date="2024-10" db="EMBL/GenBank/DDBJ databases">
        <title>Updated reference genomes for cyclostephanoid diatoms.</title>
        <authorList>
            <person name="Roberts W.R."/>
            <person name="Alverson A.J."/>
        </authorList>
    </citation>
    <scope>NUCLEOTIDE SEQUENCE [LARGE SCALE GENOMIC DNA]</scope>
    <source>
        <strain evidence="2 3">AJA232-27</strain>
    </source>
</reference>
<feature type="region of interest" description="Disordered" evidence="1">
    <location>
        <begin position="82"/>
        <end position="104"/>
    </location>
</feature>
<organism evidence="2 3">
    <name type="scientific">Discostella pseudostelligera</name>
    <dbReference type="NCBI Taxonomy" id="259834"/>
    <lineage>
        <taxon>Eukaryota</taxon>
        <taxon>Sar</taxon>
        <taxon>Stramenopiles</taxon>
        <taxon>Ochrophyta</taxon>
        <taxon>Bacillariophyta</taxon>
        <taxon>Coscinodiscophyceae</taxon>
        <taxon>Thalassiosirophycidae</taxon>
        <taxon>Stephanodiscales</taxon>
        <taxon>Stephanodiscaceae</taxon>
        <taxon>Discostella</taxon>
    </lineage>
</organism>
<proteinExistence type="predicted"/>
<name>A0ABD3M5R0_9STRA</name>
<dbReference type="Proteomes" id="UP001530293">
    <property type="component" value="Unassembled WGS sequence"/>
</dbReference>
<feature type="region of interest" description="Disordered" evidence="1">
    <location>
        <begin position="1"/>
        <end position="25"/>
    </location>
</feature>
<gene>
    <name evidence="2" type="ORF">ACHAWU_000904</name>
</gene>
<dbReference type="EMBL" id="JALLBG020000264">
    <property type="protein sequence ID" value="KAL3757507.1"/>
    <property type="molecule type" value="Genomic_DNA"/>
</dbReference>